<dbReference type="RefSeq" id="WP_125322394.1">
    <property type="nucleotide sequence ID" value="NZ_RSFA01000069.1"/>
</dbReference>
<evidence type="ECO:0000313" key="4">
    <source>
        <dbReference type="Proteomes" id="UP000269041"/>
    </source>
</evidence>
<dbReference type="InterPro" id="IPR011119">
    <property type="entry name" value="Unchr_helicase_relaxase_TraI"/>
</dbReference>
<evidence type="ECO:0000313" key="3">
    <source>
        <dbReference type="EMBL" id="RSD30404.1"/>
    </source>
</evidence>
<evidence type="ECO:0000259" key="1">
    <source>
        <dbReference type="Pfam" id="PF07514"/>
    </source>
</evidence>
<reference evidence="3 4" key="1">
    <citation type="submission" date="2018-12" db="EMBL/GenBank/DDBJ databases">
        <title>Genomic taxonomy of the Vibrionaceae family.</title>
        <authorList>
            <person name="Gomez-Gil B."/>
            <person name="Enciso-Ibarra K."/>
        </authorList>
    </citation>
    <scope>NUCLEOTIDE SEQUENCE [LARGE SCALE GENOMIC DNA]</scope>
    <source>
        <strain evidence="3 4">CAIM 594</strain>
    </source>
</reference>
<evidence type="ECO:0000259" key="2">
    <source>
        <dbReference type="Pfam" id="PF07515"/>
    </source>
</evidence>
<evidence type="ECO:0008006" key="5">
    <source>
        <dbReference type="Google" id="ProtNLM"/>
    </source>
</evidence>
<keyword evidence="4" id="KW-1185">Reference proteome</keyword>
<dbReference type="OrthoDB" id="6190309at2"/>
<protein>
    <recommendedName>
        <fullName evidence="5">Relaxase</fullName>
    </recommendedName>
</protein>
<dbReference type="EMBL" id="RSFA01000069">
    <property type="protein sequence ID" value="RSD30404.1"/>
    <property type="molecule type" value="Genomic_DNA"/>
</dbReference>
<dbReference type="Pfam" id="PF07515">
    <property type="entry name" value="TraI_2_C"/>
    <property type="match status" value="1"/>
</dbReference>
<dbReference type="NCBIfam" id="NF041494">
    <property type="entry name" value="MobH"/>
    <property type="match status" value="1"/>
</dbReference>
<feature type="domain" description="Uncharacterised" evidence="1">
    <location>
        <begin position="41"/>
        <end position="364"/>
    </location>
</feature>
<dbReference type="Proteomes" id="UP000269041">
    <property type="component" value="Unassembled WGS sequence"/>
</dbReference>
<proteinExistence type="predicted"/>
<dbReference type="InterPro" id="IPR011093">
    <property type="entry name" value="TraI_2_C"/>
</dbReference>
<organism evidence="3 4">
    <name type="scientific">Vibrio pectenicida</name>
    <dbReference type="NCBI Taxonomy" id="62763"/>
    <lineage>
        <taxon>Bacteria</taxon>
        <taxon>Pseudomonadati</taxon>
        <taxon>Pseudomonadota</taxon>
        <taxon>Gammaproteobacteria</taxon>
        <taxon>Vibrionales</taxon>
        <taxon>Vibrionaceae</taxon>
        <taxon>Vibrio</taxon>
    </lineage>
</organism>
<dbReference type="Pfam" id="PF07514">
    <property type="entry name" value="TraI_2"/>
    <property type="match status" value="1"/>
</dbReference>
<accession>A0A3R9EBQ5</accession>
<dbReference type="SUPFAM" id="SSF46785">
    <property type="entry name" value="Winged helix' DNA-binding domain"/>
    <property type="match status" value="1"/>
</dbReference>
<dbReference type="SUPFAM" id="SSF109604">
    <property type="entry name" value="HD-domain/PDEase-like"/>
    <property type="match status" value="1"/>
</dbReference>
<dbReference type="Gene3D" id="1.10.3210.40">
    <property type="match status" value="1"/>
</dbReference>
<dbReference type="InterPro" id="IPR036390">
    <property type="entry name" value="WH_DNA-bd_sf"/>
</dbReference>
<comment type="caution">
    <text evidence="3">The sequence shown here is derived from an EMBL/GenBank/DDBJ whole genome shotgun (WGS) entry which is preliminary data.</text>
</comment>
<sequence>MRYHGLRRTKMKWMQTLDSFLRWWGEEENAGLPRPTVLPEGFLAPISREALLSDSRIQSKLVTLKRSGIGLPYELWDTYVIDTVVSLASYVQALPASQYHHHAYPQGLLLHSLDTAIYALRVRRNYTLPPNVEPEDRIFREIIWVYGVFLTALLHDVGKLFDFEIQLLGENDQPMTWDYTTPITTPYRYRYFDDRQYETHQTLAGSLLSRVISAEPMRALTHDRFLWATMAACLTGQPQDDNVVADIVSQADAASVAQDLGAEGEAISEAAEQAAAGYTRSLSGQLRTTLKYLLGSGKLPLNRKGAEGFVFGDHVYLVCKPIADTLRAQLMERGIRNVPSNNSKLFNELQQSGLVVSGDDGQAIFRCDIHLSDSDWTQTLTCLKVAWPSLLPDAHLVPLTGQITELPPALEEQNDVTAPSMANVEGVSSESDPERTPIALPVSLGEAPTGVASSMDDELMQLAMGLATPSVANLETNRPSLDEHHQPVTPSLKASILLRTLSLTDASDDQLTDAFLEWVDAVICGGVHKTNTQGALFHRVGDYLAVSSPNVFRTFLKERTAGGDYEQRYPGIQRTLGQKVVLKPQSTGQTIHRIGVKGGDKPLNMMLWPLSDKLRARLSVNPALEWSNDE</sequence>
<dbReference type="AlphaFoldDB" id="A0A3R9EBQ5"/>
<feature type="domain" description="Putative conjugal transfer nickase/helicase TraI C-terminal" evidence="2">
    <location>
        <begin position="512"/>
        <end position="601"/>
    </location>
</feature>
<gene>
    <name evidence="3" type="ORF">EJA03_14185</name>
</gene>
<name>A0A3R9EBQ5_9VIBR</name>